<feature type="domain" description="Myb-like" evidence="5">
    <location>
        <begin position="23"/>
        <end position="73"/>
    </location>
</feature>
<organism evidence="6 7">
    <name type="scientific">Dillenia turbinata</name>
    <dbReference type="NCBI Taxonomy" id="194707"/>
    <lineage>
        <taxon>Eukaryota</taxon>
        <taxon>Viridiplantae</taxon>
        <taxon>Streptophyta</taxon>
        <taxon>Embryophyta</taxon>
        <taxon>Tracheophyta</taxon>
        <taxon>Spermatophyta</taxon>
        <taxon>Magnoliopsida</taxon>
        <taxon>eudicotyledons</taxon>
        <taxon>Gunneridae</taxon>
        <taxon>Pentapetalae</taxon>
        <taxon>Dilleniales</taxon>
        <taxon>Dilleniaceae</taxon>
        <taxon>Dillenia</taxon>
    </lineage>
</organism>
<dbReference type="Gene3D" id="1.10.10.60">
    <property type="entry name" value="Homeodomain-like"/>
    <property type="match status" value="1"/>
</dbReference>
<keyword evidence="7" id="KW-1185">Reference proteome</keyword>
<keyword evidence="2" id="KW-0804">Transcription</keyword>
<name>A0AAN8UN81_9MAGN</name>
<dbReference type="InterPro" id="IPR044636">
    <property type="entry name" value="RADIALIS-like"/>
</dbReference>
<accession>A0AAN8UN81</accession>
<dbReference type="EMBL" id="JBAMMX010000022">
    <property type="protein sequence ID" value="KAK6918650.1"/>
    <property type="molecule type" value="Genomic_DNA"/>
</dbReference>
<evidence type="ECO:0000313" key="6">
    <source>
        <dbReference type="EMBL" id="KAK6918650.1"/>
    </source>
</evidence>
<dbReference type="GO" id="GO:0003700">
    <property type="term" value="F:DNA-binding transcription factor activity"/>
    <property type="evidence" value="ECO:0007669"/>
    <property type="project" value="InterPro"/>
</dbReference>
<sequence>MAALRQSLGSPISKLHSNGGLIKEEEFSSSEEDLALAMVNEEDPDQWAAVASMVGGGKTAEQVHQHYVFLLEDLHLIESGNLDHKIGAFQSNSVQSSKIDDDHNKLQTSGDLLVSIQEKIKWADTMSELDKKHHKEVEDRMEEVKKSLSIKSMCLTYFVAEVTPCKQAADVDFRGHEEIYSEPGGVMDYEEDRSRPKRQSEAASNILKTRRLRLKKEKKNRD</sequence>
<protein>
    <recommendedName>
        <fullName evidence="5">Myb-like domain-containing protein</fullName>
    </recommendedName>
</protein>
<evidence type="ECO:0000256" key="4">
    <source>
        <dbReference type="SAM" id="MobiDB-lite"/>
    </source>
</evidence>
<dbReference type="PANTHER" id="PTHR43952">
    <property type="entry name" value="MYB FAMILY TRANSCRIPTION FACTOR-RELATED"/>
    <property type="match status" value="1"/>
</dbReference>
<feature type="compositionally biased region" description="Basic residues" evidence="4">
    <location>
        <begin position="208"/>
        <end position="222"/>
    </location>
</feature>
<dbReference type="Pfam" id="PF00249">
    <property type="entry name" value="Myb_DNA-binding"/>
    <property type="match status" value="1"/>
</dbReference>
<dbReference type="InterPro" id="IPR001005">
    <property type="entry name" value="SANT/Myb"/>
</dbReference>
<dbReference type="PANTHER" id="PTHR43952:SF45">
    <property type="entry name" value="PROTEIN RADIALIS-LIKE 4"/>
    <property type="match status" value="1"/>
</dbReference>
<keyword evidence="3" id="KW-0539">Nucleus</keyword>
<evidence type="ECO:0000259" key="5">
    <source>
        <dbReference type="SMART" id="SM00717"/>
    </source>
</evidence>
<dbReference type="SMART" id="SM00717">
    <property type="entry name" value="SANT"/>
    <property type="match status" value="1"/>
</dbReference>
<keyword evidence="1" id="KW-0805">Transcription regulation</keyword>
<evidence type="ECO:0000256" key="3">
    <source>
        <dbReference type="ARBA" id="ARBA00023242"/>
    </source>
</evidence>
<dbReference type="AlphaFoldDB" id="A0AAN8UN81"/>
<dbReference type="InterPro" id="IPR009057">
    <property type="entry name" value="Homeodomain-like_sf"/>
</dbReference>
<dbReference type="SUPFAM" id="SSF46689">
    <property type="entry name" value="Homeodomain-like"/>
    <property type="match status" value="1"/>
</dbReference>
<evidence type="ECO:0000256" key="1">
    <source>
        <dbReference type="ARBA" id="ARBA00023015"/>
    </source>
</evidence>
<evidence type="ECO:0000256" key="2">
    <source>
        <dbReference type="ARBA" id="ARBA00023163"/>
    </source>
</evidence>
<reference evidence="6 7" key="1">
    <citation type="submission" date="2023-12" db="EMBL/GenBank/DDBJ databases">
        <title>A high-quality genome assembly for Dillenia turbinata (Dilleniales).</title>
        <authorList>
            <person name="Chanderbali A."/>
        </authorList>
    </citation>
    <scope>NUCLEOTIDE SEQUENCE [LARGE SCALE GENOMIC DNA]</scope>
    <source>
        <strain evidence="6">LSX21</strain>
        <tissue evidence="6">Leaf</tissue>
    </source>
</reference>
<proteinExistence type="predicted"/>
<evidence type="ECO:0000313" key="7">
    <source>
        <dbReference type="Proteomes" id="UP001370490"/>
    </source>
</evidence>
<comment type="caution">
    <text evidence="6">The sequence shown here is derived from an EMBL/GenBank/DDBJ whole genome shotgun (WGS) entry which is preliminary data.</text>
</comment>
<feature type="region of interest" description="Disordered" evidence="4">
    <location>
        <begin position="183"/>
        <end position="222"/>
    </location>
</feature>
<gene>
    <name evidence="6" type="ORF">RJ641_017072</name>
</gene>
<dbReference type="Proteomes" id="UP001370490">
    <property type="component" value="Unassembled WGS sequence"/>
</dbReference>